<dbReference type="Gene3D" id="2.40.40.20">
    <property type="match status" value="1"/>
</dbReference>
<keyword evidence="10 13" id="KW-0804">Transcription</keyword>
<dbReference type="Gene3D" id="6.10.250.2940">
    <property type="match status" value="1"/>
</dbReference>
<evidence type="ECO:0000256" key="7">
    <source>
        <dbReference type="ARBA" id="ARBA00022679"/>
    </source>
</evidence>
<comment type="subunit">
    <text evidence="11">In plastids the minimal PEP RNA polymerase catalytic core is composed of four subunits: alpha, beta, beta', and beta''. When a (nuclear-encoded) sigma factor is associated with the core the holoenzyme is formed, which can initiate transcription.</text>
</comment>
<evidence type="ECO:0000256" key="12">
    <source>
        <dbReference type="ARBA" id="ARBA00048552"/>
    </source>
</evidence>
<comment type="function">
    <text evidence="1 13">DNA-dependent RNA polymerase catalyzes the transcription of DNA into RNA using the four ribonucleoside triphosphates as substrates.</text>
</comment>
<dbReference type="EC" id="2.7.7.6" evidence="13"/>
<evidence type="ECO:0000256" key="10">
    <source>
        <dbReference type="ARBA" id="ARBA00023163"/>
    </source>
</evidence>
<dbReference type="PANTHER" id="PTHR19376">
    <property type="entry name" value="DNA-DIRECTED RNA POLYMERASE"/>
    <property type="match status" value="1"/>
</dbReference>
<evidence type="ECO:0000256" key="13">
    <source>
        <dbReference type="RuleBase" id="RU004279"/>
    </source>
</evidence>
<comment type="caution">
    <text evidence="15">The sequence shown here is derived from an EMBL/GenBank/DDBJ whole genome shotgun (WGS) entry which is preliminary data.</text>
</comment>
<comment type="similarity">
    <text evidence="13">Belongs to the RNA polymerase beta' chain family.</text>
</comment>
<dbReference type="EMBL" id="JADAQX010000769">
    <property type="protein sequence ID" value="KAF8819411.1"/>
    <property type="molecule type" value="Genomic_DNA"/>
</dbReference>
<comment type="subcellular location">
    <subcellularLocation>
        <location evidence="2">Plastid</location>
        <location evidence="2">Apicoplast</location>
    </subcellularLocation>
</comment>
<evidence type="ECO:0000256" key="5">
    <source>
        <dbReference type="ARBA" id="ARBA00022478"/>
    </source>
</evidence>
<keyword evidence="16" id="KW-1185">Reference proteome</keyword>
<dbReference type="InterPro" id="IPR014724">
    <property type="entry name" value="RNA_pol_RPB2_OB-fold"/>
</dbReference>
<dbReference type="InterPro" id="IPR045867">
    <property type="entry name" value="DNA-dir_RpoC_beta_prime"/>
</dbReference>
<dbReference type="InterPro" id="IPR000722">
    <property type="entry name" value="RNA_pol_asu"/>
</dbReference>
<dbReference type="Proteomes" id="UP000823046">
    <property type="component" value="Unassembled WGS sequence"/>
</dbReference>
<dbReference type="PANTHER" id="PTHR19376:SF54">
    <property type="entry name" value="DNA-DIRECTED RNA POLYMERASE SUBUNIT BETA"/>
    <property type="match status" value="1"/>
</dbReference>
<dbReference type="Gene3D" id="3.90.1100.10">
    <property type="match status" value="1"/>
</dbReference>
<keyword evidence="7 13" id="KW-0808">Transferase</keyword>
<dbReference type="InterPro" id="IPR037033">
    <property type="entry name" value="DNA-dir_RNAP_su2_hyb_sf"/>
</dbReference>
<organism evidence="15 16">
    <name type="scientific">Cardiosporidium cionae</name>
    <dbReference type="NCBI Taxonomy" id="476202"/>
    <lineage>
        <taxon>Eukaryota</taxon>
        <taxon>Sar</taxon>
        <taxon>Alveolata</taxon>
        <taxon>Apicomplexa</taxon>
        <taxon>Aconoidasida</taxon>
        <taxon>Nephromycida</taxon>
        <taxon>Cardiosporidium</taxon>
    </lineage>
</organism>
<dbReference type="Pfam" id="PF04560">
    <property type="entry name" value="RNA_pol_Rpb2_7"/>
    <property type="match status" value="1"/>
</dbReference>
<gene>
    <name evidence="15" type="ORF">IE077_004214</name>
</gene>
<sequence>MGNSTFNLDSILTLVDIFSIHDTYNSLYPIQPTLTKILIQKLENLFGHNCRSHMTFLSKDLINLLDLLLDFKFHDKALPILDNFCNKKLESIPDIIIDQVHLIIEKRIKNLINHITVSNEPISTLNHKQIIPNFNELFHINPLIQYLDQINTLSEFMHKMKITKTTLHHSKDITLRDIKRSELGKLCLIDTNEGLNSGLNVYLPHNIIQNKDGYLETLYQETIYDNIKLKPLINTKFTFIPESSFFSLAENFIPFFFYNDPTRSLMGSKMQMQSVPLIYKQNANIITGKEQLLSRKTSNLIYALQEGIVTYSSSYKINIRDIYNREVSYYLINYNFSNQNTVKHSTPIVWVGERVTTGQLLAVNQDFEGNEFRYDFEDALILNQTVIKNNLFASLHMDIYESPLEVLSNQMPEFTSKKIPKYSYYVKRNLNSFGIIKEGSKVLENDLLIAKCTINELGYTKKSLQQFLFTLFGSRLRNIKDTSISLSVGNAGRVVKIEIITDKKLLNHNSYLKLRFFIIKQRLLEVGLLYNYLKQSNTIIGSQFNSYGAGKIIFRDGRTDKIHYRTIGPYSSVIQQPIKGRSKKGGQRFGEMEVWALEAFGAAYNLKELLSIKSDDIKGPSKDQICEWATRYIDNIKIKGEVTEPLTINFKKGIYEKNGLFCEKIFGPVVSWKCKCGLYKGRILYFSNQNKFCEQCGSELNNNIIRRYRMGYITLITPIVHIWYLKGPEYIKLIKNKSFNDIIIPKNDKYEWHYSQEMISTNLLHTKLKNLNLLTELQKTRDHLILTNKLHKRSQLSKKIRILNCFFISNIKPEWIFLEVLPIIPPQLRPFTKLTNNLFISSPINNLYRLILIRNNRLKRWLQLRHFIPLNFELIEKKMLQQSVDNLFSNKLTQKTNYNDNRPIFSLSTALSQGKYGRFRQNLLGKRIDFSGRSVIISGADLPIGKIGLPYELAFNLFNPLLQNIFQKNNKLRNLFKSIALLQYRPKIIKSILKQVLTTKVILMNRAPTLHKMNIQAFKPYLIEQDALKLFPLSCSSFNADFDGDQMGIFLPLSKISQYEAKYKLLSDKNYFSFEKNKNLFKASQNMILDYDDLLQAYFNNLIELNSFIWVKKVLKLIFIGYVSNIQGILYETPIMQNFSKGLNLYEYFISCYGARKGIIDTAIKTADSGYLTRRLIEISRDIVIKEFNCGTKAKLYYLDNLELSGRTICNTCYNYQLASNKNNLGDSVGILAAQSIGEPATQLTLRTFHTGGVFTKLQTQKNKSISFNTKKSNLPCIAFKFKIFTEDRANNIRFLIDQISTQLYDDKQCLFIKKLLIFTHTNQSKLESKSNDQIKSLLVQRTSIVSGGSLTQVNGYSPHQNLILESLFKQYITHGINLPSIHFELIIKKMTSCVKILSIGDTAFKYNEIIPFNLIHMVNMALTFHGYTISYYKPQILGISKAILASSASFQETLKTLINSALDSKVDWITDLKTRIMFADLITAGSGSSLNSKYLIKKAASLTNQYYITNKISSGLFTNWEEKAGFEPTELFLSYSSSDFKSDAIDQLCHFS</sequence>
<reference evidence="15 16" key="1">
    <citation type="journal article" date="2020" name="bioRxiv">
        <title>Metabolic contributions of an alphaproteobacterial endosymbiont in the apicomplexan Cardiosporidium cionae.</title>
        <authorList>
            <person name="Hunter E.S."/>
            <person name="Paight C.J."/>
            <person name="Lane C.E."/>
        </authorList>
    </citation>
    <scope>NUCLEOTIDE SEQUENCE [LARGE SCALE GENOMIC DNA]</scope>
    <source>
        <strain evidence="15">ESH_2018</strain>
    </source>
</reference>
<dbReference type="InterPro" id="IPR007645">
    <property type="entry name" value="RNA_pol_Rpb2_3"/>
</dbReference>
<proteinExistence type="inferred from homology"/>
<evidence type="ECO:0000313" key="16">
    <source>
        <dbReference type="Proteomes" id="UP000823046"/>
    </source>
</evidence>
<comment type="catalytic activity">
    <reaction evidence="12 13">
        <text>RNA(n) + a ribonucleoside 5'-triphosphate = RNA(n+1) + diphosphate</text>
        <dbReference type="Rhea" id="RHEA:21248"/>
        <dbReference type="Rhea" id="RHEA-COMP:14527"/>
        <dbReference type="Rhea" id="RHEA-COMP:17342"/>
        <dbReference type="ChEBI" id="CHEBI:33019"/>
        <dbReference type="ChEBI" id="CHEBI:61557"/>
        <dbReference type="ChEBI" id="CHEBI:140395"/>
        <dbReference type="EC" id="2.7.7.6"/>
    </reaction>
</comment>
<evidence type="ECO:0000256" key="4">
    <source>
        <dbReference type="ARBA" id="ARBA00009839"/>
    </source>
</evidence>
<evidence type="ECO:0000259" key="14">
    <source>
        <dbReference type="SMART" id="SM00663"/>
    </source>
</evidence>
<accession>A0ABQ7J604</accession>
<comment type="similarity">
    <text evidence="4">In the C-terminal section; belongs to the RNA polymerase beta' chain family.</text>
</comment>
<dbReference type="CDD" id="cd02655">
    <property type="entry name" value="RNAP_beta'_C"/>
    <property type="match status" value="1"/>
</dbReference>
<evidence type="ECO:0000256" key="1">
    <source>
        <dbReference type="ARBA" id="ARBA00004026"/>
    </source>
</evidence>
<dbReference type="Pfam" id="PF04565">
    <property type="entry name" value="RNA_pol_Rpb2_3"/>
    <property type="match status" value="1"/>
</dbReference>
<dbReference type="Gene3D" id="1.10.150.390">
    <property type="match status" value="1"/>
</dbReference>
<keyword evidence="5 13" id="KW-0240">DNA-directed RNA polymerase</keyword>
<keyword evidence="6" id="KW-0934">Plastid</keyword>
<dbReference type="Gene3D" id="2.40.270.10">
    <property type="entry name" value="DNA-directed RNA polymerase, subunit 2, domain 6"/>
    <property type="match status" value="1"/>
</dbReference>
<evidence type="ECO:0000256" key="8">
    <source>
        <dbReference type="ARBA" id="ARBA00022695"/>
    </source>
</evidence>
<dbReference type="Pfam" id="PF04998">
    <property type="entry name" value="RNA_pol_Rpb1_5"/>
    <property type="match status" value="1"/>
</dbReference>
<dbReference type="Gene3D" id="2.40.50.100">
    <property type="match status" value="1"/>
</dbReference>
<dbReference type="InterPro" id="IPR007120">
    <property type="entry name" value="DNA-dir_RNAP_su2_dom"/>
</dbReference>
<dbReference type="Gene3D" id="4.10.860.120">
    <property type="entry name" value="RNA polymerase II, clamp domain"/>
    <property type="match status" value="1"/>
</dbReference>
<dbReference type="Gene3D" id="1.10.1790.20">
    <property type="match status" value="1"/>
</dbReference>
<dbReference type="InterPro" id="IPR006592">
    <property type="entry name" value="RNA_pol_N"/>
</dbReference>
<dbReference type="Pfam" id="PF04997">
    <property type="entry name" value="RNA_pol_Rpb1_1"/>
    <property type="match status" value="1"/>
</dbReference>
<evidence type="ECO:0000313" key="15">
    <source>
        <dbReference type="EMBL" id="KAF8819411.1"/>
    </source>
</evidence>
<dbReference type="Pfam" id="PF00623">
    <property type="entry name" value="RNA_pol_Rpb1_2"/>
    <property type="match status" value="1"/>
</dbReference>
<dbReference type="InterPro" id="IPR007641">
    <property type="entry name" value="RNA_pol_Rpb2_7"/>
</dbReference>
<dbReference type="SUPFAM" id="SSF64484">
    <property type="entry name" value="beta and beta-prime subunits of DNA dependent RNA-polymerase"/>
    <property type="match status" value="2"/>
</dbReference>
<evidence type="ECO:0000256" key="11">
    <source>
        <dbReference type="ARBA" id="ARBA00026088"/>
    </source>
</evidence>
<evidence type="ECO:0000256" key="3">
    <source>
        <dbReference type="ARBA" id="ARBA00007616"/>
    </source>
</evidence>
<evidence type="ECO:0000256" key="6">
    <source>
        <dbReference type="ARBA" id="ARBA00022640"/>
    </source>
</evidence>
<dbReference type="InterPro" id="IPR007080">
    <property type="entry name" value="RNA_pol_Rpb1_1"/>
</dbReference>
<comment type="similarity">
    <text evidence="3">In the N-terminal section; belongs to the RNA polymerase beta chain family.</text>
</comment>
<keyword evidence="9" id="KW-0933">Apicoplast</keyword>
<dbReference type="InterPro" id="IPR044893">
    <property type="entry name" value="RNA_pol_Rpb1_clamp_domain"/>
</dbReference>
<dbReference type="Gene3D" id="2.40.50.150">
    <property type="match status" value="1"/>
</dbReference>
<protein>
    <recommendedName>
        <fullName evidence="13">DNA-directed RNA polymerase subunit</fullName>
        <ecNumber evidence="13">2.7.7.6</ecNumber>
    </recommendedName>
</protein>
<keyword evidence="8 13" id="KW-0548">Nucleotidyltransferase</keyword>
<name>A0ABQ7J604_9APIC</name>
<dbReference type="InterPro" id="IPR007081">
    <property type="entry name" value="RNA_pol_Rpb1_5"/>
</dbReference>
<feature type="domain" description="RNA polymerase N-terminal" evidence="14">
    <location>
        <begin position="814"/>
        <end position="1095"/>
    </location>
</feature>
<evidence type="ECO:0000256" key="2">
    <source>
        <dbReference type="ARBA" id="ARBA00004467"/>
    </source>
</evidence>
<dbReference type="Pfam" id="PF00562">
    <property type="entry name" value="RNA_pol_Rpb2_6"/>
    <property type="match status" value="1"/>
</dbReference>
<evidence type="ECO:0000256" key="9">
    <source>
        <dbReference type="ARBA" id="ARBA00022887"/>
    </source>
</evidence>
<dbReference type="SMART" id="SM00663">
    <property type="entry name" value="RPOLA_N"/>
    <property type="match status" value="1"/>
</dbReference>